<dbReference type="EMBL" id="KB007974">
    <property type="protein sequence ID" value="ELR17332.1"/>
    <property type="molecule type" value="Genomic_DNA"/>
</dbReference>
<dbReference type="KEGG" id="acan:ACA1_060590"/>
<name>L8GWL1_ACACF</name>
<dbReference type="InterPro" id="IPR036291">
    <property type="entry name" value="NAD(P)-bd_dom_sf"/>
</dbReference>
<protein>
    <submittedName>
        <fullName evidence="4">Short chain dehydrogenase</fullName>
    </submittedName>
</protein>
<dbReference type="Proteomes" id="UP000011083">
    <property type="component" value="Unassembled WGS sequence"/>
</dbReference>
<dbReference type="OrthoDB" id="15140at2759"/>
<dbReference type="AlphaFoldDB" id="L8GWL1"/>
<keyword evidence="2" id="KW-0560">Oxidoreductase</keyword>
<dbReference type="PANTHER" id="PTHR24321">
    <property type="entry name" value="DEHYDROGENASES, SHORT CHAIN"/>
    <property type="match status" value="1"/>
</dbReference>
<dbReference type="FunFam" id="3.40.50.720:FF:000084">
    <property type="entry name" value="Short-chain dehydrogenase reductase"/>
    <property type="match status" value="1"/>
</dbReference>
<comment type="similarity">
    <text evidence="1 3">Belongs to the short-chain dehydrogenases/reductases (SDR) family.</text>
</comment>
<dbReference type="InterPro" id="IPR002347">
    <property type="entry name" value="SDR_fam"/>
</dbReference>
<evidence type="ECO:0000313" key="5">
    <source>
        <dbReference type="Proteomes" id="UP000011083"/>
    </source>
</evidence>
<accession>L8GWL1</accession>
<dbReference type="VEuPathDB" id="AmoebaDB:ACA1_060590"/>
<evidence type="ECO:0000256" key="1">
    <source>
        <dbReference type="ARBA" id="ARBA00006484"/>
    </source>
</evidence>
<proteinExistence type="inferred from homology"/>
<evidence type="ECO:0000256" key="3">
    <source>
        <dbReference type="RuleBase" id="RU000363"/>
    </source>
</evidence>
<dbReference type="InterPro" id="IPR020904">
    <property type="entry name" value="Sc_DH/Rdtase_CS"/>
</dbReference>
<gene>
    <name evidence="4" type="ORF">ACA1_060590</name>
</gene>
<reference evidence="4" key="1">
    <citation type="journal article" date="2013" name="Genome Biol.">
        <title>Genome of Acanthamoeba castellanii highlights extensive lateral gene transfer and early evolution of tyrosine kinase signaling.</title>
        <authorList>
            <person name="Clarke M."/>
            <person name="Lohan A.J."/>
            <person name="Liu B."/>
            <person name="Lagkouvardos I."/>
            <person name="Roy S."/>
            <person name="Zafar N."/>
            <person name="Bertelli C."/>
            <person name="Schilde C."/>
            <person name="Kianianmomeni A."/>
            <person name="Burglin T.R."/>
            <person name="Frech C."/>
            <person name="Turcotte B."/>
            <person name="Kopec K.O."/>
            <person name="Synnott J.M."/>
            <person name="Choo C."/>
            <person name="Paponov I."/>
            <person name="Finkler A."/>
            <person name="Soon Heng Tan C."/>
            <person name="Hutchins A.P."/>
            <person name="Weinmeier T."/>
            <person name="Rattei T."/>
            <person name="Chu J.S."/>
            <person name="Gimenez G."/>
            <person name="Irimia M."/>
            <person name="Rigden D.J."/>
            <person name="Fitzpatrick D.A."/>
            <person name="Lorenzo-Morales J."/>
            <person name="Bateman A."/>
            <person name="Chiu C.H."/>
            <person name="Tang P."/>
            <person name="Hegemann P."/>
            <person name="Fromm H."/>
            <person name="Raoult D."/>
            <person name="Greub G."/>
            <person name="Miranda-Saavedra D."/>
            <person name="Chen N."/>
            <person name="Nash P."/>
            <person name="Ginger M.L."/>
            <person name="Horn M."/>
            <person name="Schaap P."/>
            <person name="Caler L."/>
            <person name="Loftus B."/>
        </authorList>
    </citation>
    <scope>NUCLEOTIDE SEQUENCE [LARGE SCALE GENOMIC DNA]</scope>
    <source>
        <strain evidence="4">Neff</strain>
    </source>
</reference>
<evidence type="ECO:0000313" key="4">
    <source>
        <dbReference type="EMBL" id="ELR17332.1"/>
    </source>
</evidence>
<dbReference type="OMA" id="PFRLMAV"/>
<dbReference type="PROSITE" id="PS00061">
    <property type="entry name" value="ADH_SHORT"/>
    <property type="match status" value="1"/>
</dbReference>
<dbReference type="CDD" id="cd05233">
    <property type="entry name" value="SDR_c"/>
    <property type="match status" value="1"/>
</dbReference>
<sequence>MVEGKVILVVGGTSGIGEATAILAAKEGAKVAVAGRREDKGREVVAKIYDELIKDGIVPTADGEGEEKRAIFIRCDATKEEDVRNLVASCVAAFGRIDGAFNNAGVMRHTRPLLEIGLHEFQDMMQANAFSTLCCMNEEIRQMRKQEEAASVATKSASPVARSGRYSIVNCSSINAERPFATTGLYGSTKVAIDFLTKTAAIEQADVPIRINSVQPGPVVTDIFADLSSIDPTGTITSRVAIAEFGKRNTLFGRAGEPHEVAGPVVFLLSDAASFITGVNLLVDGGVAVRTIGAGSNP</sequence>
<dbReference type="RefSeq" id="XP_004339345.1">
    <property type="nucleotide sequence ID" value="XM_004339297.1"/>
</dbReference>
<dbReference type="PANTHER" id="PTHR24321:SF8">
    <property type="entry name" value="ESTRADIOL 17-BETA-DEHYDROGENASE 8-RELATED"/>
    <property type="match status" value="1"/>
</dbReference>
<dbReference type="Pfam" id="PF00106">
    <property type="entry name" value="adh_short"/>
    <property type="match status" value="1"/>
</dbReference>
<dbReference type="Gene3D" id="3.40.50.720">
    <property type="entry name" value="NAD(P)-binding Rossmann-like Domain"/>
    <property type="match status" value="1"/>
</dbReference>
<keyword evidence="5" id="KW-1185">Reference proteome</keyword>
<organism evidence="4 5">
    <name type="scientific">Acanthamoeba castellanii (strain ATCC 30010 / Neff)</name>
    <dbReference type="NCBI Taxonomy" id="1257118"/>
    <lineage>
        <taxon>Eukaryota</taxon>
        <taxon>Amoebozoa</taxon>
        <taxon>Discosea</taxon>
        <taxon>Longamoebia</taxon>
        <taxon>Centramoebida</taxon>
        <taxon>Acanthamoebidae</taxon>
        <taxon>Acanthamoeba</taxon>
    </lineage>
</organism>
<dbReference type="SUPFAM" id="SSF51735">
    <property type="entry name" value="NAD(P)-binding Rossmann-fold domains"/>
    <property type="match status" value="1"/>
</dbReference>
<dbReference type="STRING" id="1257118.L8GWL1"/>
<dbReference type="PRINTS" id="PR00081">
    <property type="entry name" value="GDHRDH"/>
</dbReference>
<dbReference type="GO" id="GO:0016491">
    <property type="term" value="F:oxidoreductase activity"/>
    <property type="evidence" value="ECO:0007669"/>
    <property type="project" value="UniProtKB-KW"/>
</dbReference>
<dbReference type="PRINTS" id="PR00080">
    <property type="entry name" value="SDRFAMILY"/>
</dbReference>
<evidence type="ECO:0000256" key="2">
    <source>
        <dbReference type="ARBA" id="ARBA00023002"/>
    </source>
</evidence>
<dbReference type="GeneID" id="14918030"/>